<dbReference type="AlphaFoldDB" id="A0A0D5NG12"/>
<dbReference type="KEGG" id="pbj:VN24_06665"/>
<evidence type="ECO:0000313" key="2">
    <source>
        <dbReference type="Proteomes" id="UP000032633"/>
    </source>
</evidence>
<dbReference type="Proteomes" id="UP000032633">
    <property type="component" value="Chromosome"/>
</dbReference>
<name>A0A0D5NG12_9BACL</name>
<dbReference type="Pfam" id="PF13552">
    <property type="entry name" value="DUF4127"/>
    <property type="match status" value="1"/>
</dbReference>
<organism evidence="1 2">
    <name type="scientific">Paenibacillus beijingensis</name>
    <dbReference type="NCBI Taxonomy" id="1126833"/>
    <lineage>
        <taxon>Bacteria</taxon>
        <taxon>Bacillati</taxon>
        <taxon>Bacillota</taxon>
        <taxon>Bacilli</taxon>
        <taxon>Bacillales</taxon>
        <taxon>Paenibacillaceae</taxon>
        <taxon>Paenibacillus</taxon>
    </lineage>
</organism>
<dbReference type="STRING" id="1126833.VN24_06665"/>
<proteinExistence type="predicted"/>
<evidence type="ECO:0000313" key="1">
    <source>
        <dbReference type="EMBL" id="AJY74319.1"/>
    </source>
</evidence>
<gene>
    <name evidence="1" type="ORF">VN24_06665</name>
</gene>
<reference evidence="2" key="2">
    <citation type="submission" date="2015-03" db="EMBL/GenBank/DDBJ databases">
        <title>Genome sequence of Paenibacillus beijingensis strain DSM 24997T.</title>
        <authorList>
            <person name="Kwak Y."/>
            <person name="Shin J.-H."/>
        </authorList>
    </citation>
    <scope>NUCLEOTIDE SEQUENCE [LARGE SCALE GENOMIC DNA]</scope>
    <source>
        <strain evidence="2">DSM 24997</strain>
    </source>
</reference>
<sequence length="519" mass="58609">MPPIVYLPLDERPCNAKFPLQIAAASDLELIAPPRAILGEKKLPADTAAIADWLLEKTAHADVLIVSLDTLVYGGIVPSRLHRLSVEECRKRLQTIIEFKKRNPKLRIYAFNLIMRAPSYCSNDEEPDYYAEYGFQLARYGWLQDKQAREGLTEGEMLEWEQILSTLPQPVLQDFIGRRRINTTVNKMAVDLTKEGAIDFLIIPLDDNAKYGYSSSEQRQLLLQVEEHRLLDRVHLYPGADEIGSTLFARVFCEIKNYQPEINIRYSSTAGPLVIPKYEDRSLGESLKCQITAAGGFISDHAAEADFVLMVNSPPVGQYDMAEAPQSFGERHAAYFSEVNIREFAQAIRRYANKGAMVALADVATCNGSDELLMKLLSAAGLLPCLSAYAAWNTSGNTLGTVIAHAIVESYYRNTEGYRNPERARNSESFYLSRLLEDWGYQAIIRTEIAQNHLEVLGGNYFDIAAIHDQVSDLIRSKMAAFIEQYLQDLRPTRIRLEHVELPWKRLFEVGFDLSIEAD</sequence>
<dbReference type="RefSeq" id="WP_045669755.1">
    <property type="nucleotide sequence ID" value="NZ_CP011058.1"/>
</dbReference>
<evidence type="ECO:0008006" key="3">
    <source>
        <dbReference type="Google" id="ProtNLM"/>
    </source>
</evidence>
<dbReference type="HOGENOM" id="CLU_031189_0_0_9"/>
<accession>A0A0D5NG12</accession>
<dbReference type="OrthoDB" id="9789552at2"/>
<dbReference type="EMBL" id="CP011058">
    <property type="protein sequence ID" value="AJY74319.1"/>
    <property type="molecule type" value="Genomic_DNA"/>
</dbReference>
<dbReference type="PATRIC" id="fig|1126833.4.peg.1451"/>
<keyword evidence="2" id="KW-1185">Reference proteome</keyword>
<dbReference type="InterPro" id="IPR025394">
    <property type="entry name" value="DUF4127"/>
</dbReference>
<reference evidence="1 2" key="1">
    <citation type="journal article" date="2015" name="J. Biotechnol.">
        <title>Complete genome sequence of Paenibacillus beijingensis 7188(T) (=DSM 24997(T)), a novel rhizobacterium from jujube garden soil.</title>
        <authorList>
            <person name="Kwak Y."/>
            <person name="Shin J.H."/>
        </authorList>
    </citation>
    <scope>NUCLEOTIDE SEQUENCE [LARGE SCALE GENOMIC DNA]</scope>
    <source>
        <strain evidence="1 2">DSM 24997</strain>
    </source>
</reference>
<protein>
    <recommendedName>
        <fullName evidence="3">DUF4127 domain-containing protein</fullName>
    </recommendedName>
</protein>